<evidence type="ECO:0000256" key="1">
    <source>
        <dbReference type="ARBA" id="ARBA00018522"/>
    </source>
</evidence>
<dbReference type="PANTHER" id="PTHR42811">
    <property type="entry name" value="SERINE ACETYLTRANSFERASE"/>
    <property type="match status" value="1"/>
</dbReference>
<sequence>MVFSVKLRVLWGLRGSRFGFPLWKHPLLIAQHRFHNSHCTQQYHVSVPLHAQSRVKCSTLAPAAYPTMLARLRENISVVFDRDPAARNILEVVCCYPGFHALSLHLVANALWRRDCKLLARMVSHFSRFITGIEIHPGATIGRRVFIDHGMGIVIGETAEIGDDCTLYHGVTLGGTSWNTGKRHPTLERGVIVGAGAKILGPITVHEGGKVGSNAVLVKDVPANATAVGIPARIIEEADKSRAAKAEQMGFSAYGISADMNDPIVKAIHGMLDHSVCTDKRIEAILAKLEQLGLNCEAERAEGDQFDPSYLNRIVD</sequence>
<dbReference type="InterPro" id="IPR005881">
    <property type="entry name" value="Ser_O-AcTrfase"/>
</dbReference>
<feature type="domain" description="Serine acetyltransferase N-terminal" evidence="5">
    <location>
        <begin position="63"/>
        <end position="102"/>
    </location>
</feature>
<keyword evidence="4 6" id="KW-0012">Acyltransferase</keyword>
<accession>A0ABW2QRU9</accession>
<dbReference type="Gene3D" id="1.10.3130.10">
    <property type="entry name" value="serine acetyltransferase, domain 1"/>
    <property type="match status" value="1"/>
</dbReference>
<evidence type="ECO:0000313" key="7">
    <source>
        <dbReference type="Proteomes" id="UP001596473"/>
    </source>
</evidence>
<evidence type="ECO:0000256" key="3">
    <source>
        <dbReference type="ARBA" id="ARBA00022679"/>
    </source>
</evidence>
<evidence type="ECO:0000256" key="4">
    <source>
        <dbReference type="ARBA" id="ARBA00023315"/>
    </source>
</evidence>
<dbReference type="RefSeq" id="WP_380185476.1">
    <property type="nucleotide sequence ID" value="NZ_JBHTBQ010000002.1"/>
</dbReference>
<dbReference type="CDD" id="cd03354">
    <property type="entry name" value="LbH_SAT"/>
    <property type="match status" value="1"/>
</dbReference>
<dbReference type="Pfam" id="PF06426">
    <property type="entry name" value="SATase_N"/>
    <property type="match status" value="1"/>
</dbReference>
<gene>
    <name evidence="6" type="primary">cysE</name>
    <name evidence="6" type="ORF">ACFQNF_01055</name>
</gene>
<comment type="caution">
    <text evidence="6">The sequence shown here is derived from an EMBL/GenBank/DDBJ whole genome shotgun (WGS) entry which is preliminary data.</text>
</comment>
<dbReference type="InterPro" id="IPR010493">
    <property type="entry name" value="Ser_AcTrfase_N"/>
</dbReference>
<organism evidence="6 7">
    <name type="scientific">Iodobacter arcticus</name>
    <dbReference type="NCBI Taxonomy" id="590593"/>
    <lineage>
        <taxon>Bacteria</taxon>
        <taxon>Pseudomonadati</taxon>
        <taxon>Pseudomonadota</taxon>
        <taxon>Betaproteobacteria</taxon>
        <taxon>Neisseriales</taxon>
        <taxon>Chitinibacteraceae</taxon>
        <taxon>Iodobacter</taxon>
    </lineage>
</organism>
<dbReference type="NCBIfam" id="NF041874">
    <property type="entry name" value="EPS_EpsC"/>
    <property type="match status" value="1"/>
</dbReference>
<dbReference type="InterPro" id="IPR053376">
    <property type="entry name" value="Serine_acetyltransferase"/>
</dbReference>
<name>A0ABW2QRU9_9NEIS</name>
<proteinExistence type="predicted"/>
<dbReference type="InterPro" id="IPR045304">
    <property type="entry name" value="LbH_SAT"/>
</dbReference>
<evidence type="ECO:0000259" key="5">
    <source>
        <dbReference type="Pfam" id="PF06426"/>
    </source>
</evidence>
<dbReference type="Gene3D" id="2.160.10.10">
    <property type="entry name" value="Hexapeptide repeat proteins"/>
    <property type="match status" value="1"/>
</dbReference>
<dbReference type="InterPro" id="IPR042122">
    <property type="entry name" value="Ser_AcTrfase_N_sf"/>
</dbReference>
<reference evidence="7" key="1">
    <citation type="journal article" date="2019" name="Int. J. Syst. Evol. Microbiol.">
        <title>The Global Catalogue of Microorganisms (GCM) 10K type strain sequencing project: providing services to taxonomists for standard genome sequencing and annotation.</title>
        <authorList>
            <consortium name="The Broad Institute Genomics Platform"/>
            <consortium name="The Broad Institute Genome Sequencing Center for Infectious Disease"/>
            <person name="Wu L."/>
            <person name="Ma J."/>
        </authorList>
    </citation>
    <scope>NUCLEOTIDE SEQUENCE [LARGE SCALE GENOMIC DNA]</scope>
    <source>
        <strain evidence="7">CCUG 62945</strain>
    </source>
</reference>
<dbReference type="SUPFAM" id="SSF51161">
    <property type="entry name" value="Trimeric LpxA-like enzymes"/>
    <property type="match status" value="1"/>
</dbReference>
<protein>
    <recommendedName>
        <fullName evidence="1">Serine acetyltransferase</fullName>
    </recommendedName>
</protein>
<dbReference type="GO" id="GO:0009001">
    <property type="term" value="F:serine O-acetyltransferase activity"/>
    <property type="evidence" value="ECO:0007669"/>
    <property type="project" value="UniProtKB-EC"/>
</dbReference>
<evidence type="ECO:0000313" key="6">
    <source>
        <dbReference type="EMBL" id="MFC7418466.1"/>
    </source>
</evidence>
<dbReference type="NCBIfam" id="TIGR01172">
    <property type="entry name" value="cysE"/>
    <property type="match status" value="1"/>
</dbReference>
<keyword evidence="3 6" id="KW-0808">Transferase</keyword>
<evidence type="ECO:0000256" key="2">
    <source>
        <dbReference type="ARBA" id="ARBA00022605"/>
    </source>
</evidence>
<keyword evidence="2" id="KW-0028">Amino-acid biosynthesis</keyword>
<dbReference type="InterPro" id="IPR011004">
    <property type="entry name" value="Trimer_LpxA-like_sf"/>
</dbReference>
<dbReference type="EMBL" id="JBHTBQ010000002">
    <property type="protein sequence ID" value="MFC7418466.1"/>
    <property type="molecule type" value="Genomic_DNA"/>
</dbReference>
<keyword evidence="7" id="KW-1185">Reference proteome</keyword>
<dbReference type="Proteomes" id="UP001596473">
    <property type="component" value="Unassembled WGS sequence"/>
</dbReference>